<gene>
    <name evidence="1" type="ORF">AA81_13310</name>
</gene>
<name>A0A2S5E924_9BACT</name>
<organism evidence="1 2">
    <name type="scientific">Petrotoga halophila DSM 16923</name>
    <dbReference type="NCBI Taxonomy" id="1122953"/>
    <lineage>
        <taxon>Bacteria</taxon>
        <taxon>Thermotogati</taxon>
        <taxon>Thermotogota</taxon>
        <taxon>Thermotogae</taxon>
        <taxon>Petrotogales</taxon>
        <taxon>Petrotogaceae</taxon>
        <taxon>Petrotoga</taxon>
    </lineage>
</organism>
<dbReference type="AlphaFoldDB" id="A0A2S5E924"/>
<evidence type="ECO:0000313" key="2">
    <source>
        <dbReference type="Proteomes" id="UP000236950"/>
    </source>
</evidence>
<reference evidence="1 2" key="1">
    <citation type="submission" date="2014-01" db="EMBL/GenBank/DDBJ databases">
        <title>Comparative genomics of Petrotoga.</title>
        <authorList>
            <person name="Chow K."/>
            <person name="Charchuk R."/>
            <person name="Nesbo C.L."/>
        </authorList>
    </citation>
    <scope>NUCLEOTIDE SEQUENCE [LARGE SCALE GENOMIC DNA]</scope>
    <source>
        <strain evidence="1 2">DSM 16923</strain>
    </source>
</reference>
<dbReference type="EMBL" id="JALY01000319">
    <property type="protein sequence ID" value="POZ89592.1"/>
    <property type="molecule type" value="Genomic_DNA"/>
</dbReference>
<dbReference type="Gene3D" id="3.30.420.40">
    <property type="match status" value="1"/>
</dbReference>
<evidence type="ECO:0000313" key="1">
    <source>
        <dbReference type="EMBL" id="POZ89592.1"/>
    </source>
</evidence>
<sequence length="69" mass="8260">MENVSILTKSIVERRKIDVISVTRDMHALLSINRSSKPFINAWLWSDIRHKNLAKAFKRTMLKRYLRDF</sequence>
<proteinExistence type="predicted"/>
<comment type="caution">
    <text evidence="1">The sequence shown here is derived from an EMBL/GenBank/DDBJ whole genome shotgun (WGS) entry which is preliminary data.</text>
</comment>
<protein>
    <submittedName>
        <fullName evidence="1">Uncharacterized protein</fullName>
    </submittedName>
</protein>
<dbReference type="Proteomes" id="UP000236950">
    <property type="component" value="Unassembled WGS sequence"/>
</dbReference>
<accession>A0A2S5E924</accession>
<keyword evidence="2" id="KW-1185">Reference proteome</keyword>
<dbReference type="SUPFAM" id="SSF53067">
    <property type="entry name" value="Actin-like ATPase domain"/>
    <property type="match status" value="1"/>
</dbReference>
<dbReference type="InterPro" id="IPR043129">
    <property type="entry name" value="ATPase_NBD"/>
</dbReference>